<evidence type="ECO:0000313" key="3">
    <source>
        <dbReference type="Proteomes" id="UP001365128"/>
    </source>
</evidence>
<dbReference type="EMBL" id="JBBPDW010000008">
    <property type="protein sequence ID" value="KAK7550049.1"/>
    <property type="molecule type" value="Genomic_DNA"/>
</dbReference>
<name>A0ABR1ML24_9PEZI</name>
<organism evidence="2 3">
    <name type="scientific">Phyllosticta citricarpa</name>
    <dbReference type="NCBI Taxonomy" id="55181"/>
    <lineage>
        <taxon>Eukaryota</taxon>
        <taxon>Fungi</taxon>
        <taxon>Dikarya</taxon>
        <taxon>Ascomycota</taxon>
        <taxon>Pezizomycotina</taxon>
        <taxon>Dothideomycetes</taxon>
        <taxon>Dothideomycetes incertae sedis</taxon>
        <taxon>Botryosphaeriales</taxon>
        <taxon>Phyllostictaceae</taxon>
        <taxon>Phyllosticta</taxon>
    </lineage>
</organism>
<evidence type="ECO:0000313" key="2">
    <source>
        <dbReference type="EMBL" id="KAK7550049.1"/>
    </source>
</evidence>
<gene>
    <name evidence="2" type="ORF">IWX46DRAFT_579397</name>
</gene>
<reference evidence="2 3" key="1">
    <citation type="submission" date="2024-04" db="EMBL/GenBank/DDBJ databases">
        <title>Phyllosticta paracitricarpa is synonymous to the EU quarantine fungus P. citricarpa based on phylogenomic analyses.</title>
        <authorList>
            <consortium name="Lawrence Berkeley National Laboratory"/>
            <person name="Van Ingen-Buijs V.A."/>
            <person name="Van Westerhoven A.C."/>
            <person name="Haridas S."/>
            <person name="Skiadas P."/>
            <person name="Martin F."/>
            <person name="Groenewald J.Z."/>
            <person name="Crous P.W."/>
            <person name="Seidl M.F."/>
        </authorList>
    </citation>
    <scope>NUCLEOTIDE SEQUENCE [LARGE SCALE GENOMIC DNA]</scope>
    <source>
        <strain evidence="2 3">CBS 122670</strain>
    </source>
</reference>
<keyword evidence="3" id="KW-1185">Reference proteome</keyword>
<feature type="compositionally biased region" description="Low complexity" evidence="1">
    <location>
        <begin position="105"/>
        <end position="115"/>
    </location>
</feature>
<feature type="compositionally biased region" description="Pro residues" evidence="1">
    <location>
        <begin position="116"/>
        <end position="129"/>
    </location>
</feature>
<feature type="compositionally biased region" description="Low complexity" evidence="1">
    <location>
        <begin position="202"/>
        <end position="214"/>
    </location>
</feature>
<comment type="caution">
    <text evidence="2">The sequence shown here is derived from an EMBL/GenBank/DDBJ whole genome shotgun (WGS) entry which is preliminary data.</text>
</comment>
<sequence length="232" mass="22686">MAQRAPTRVPPNPLLSVYSTAARAPLLSCSLLVVAIKISPGWFSVLTERYKLPFFQSPQAGGGGSRQVQHNGGPHGTPLGGGLPTPPAGGFPTLPAGGFHGTPRPGFSTPPAGGFPTPPVGGFPTPPSGAFPTPGANGPPPPPFGTPGSLPQGTPGVNRPQPIGTPKAGGANAAPQGTPQAGNDGEQPGAARTGAKPTGTGAQTSVAASDAAADLARRQTPAVGGSFAPPSF</sequence>
<evidence type="ECO:0000256" key="1">
    <source>
        <dbReference type="SAM" id="MobiDB-lite"/>
    </source>
</evidence>
<protein>
    <submittedName>
        <fullName evidence="2">Uncharacterized protein</fullName>
    </submittedName>
</protein>
<accession>A0ABR1ML24</accession>
<proteinExistence type="predicted"/>
<dbReference type="Proteomes" id="UP001365128">
    <property type="component" value="Unassembled WGS sequence"/>
</dbReference>
<feature type="region of interest" description="Disordered" evidence="1">
    <location>
        <begin position="58"/>
        <end position="232"/>
    </location>
</feature>
<feature type="compositionally biased region" description="Gly residues" evidence="1">
    <location>
        <begin position="73"/>
        <end position="83"/>
    </location>
</feature>